<evidence type="ECO:0000256" key="1">
    <source>
        <dbReference type="ARBA" id="ARBA00006054"/>
    </source>
</evidence>
<dbReference type="GO" id="GO:0006089">
    <property type="term" value="P:lactate metabolic process"/>
    <property type="evidence" value="ECO:0007669"/>
    <property type="project" value="TreeGrafter"/>
</dbReference>
<dbReference type="PIRSF" id="PIRSF000102">
    <property type="entry name" value="Lac_mal_DH"/>
    <property type="match status" value="1"/>
</dbReference>
<dbReference type="PANTHER" id="PTHR43128:SF31">
    <property type="entry name" value="L-LACTATE DEHYDROGENASE"/>
    <property type="match status" value="1"/>
</dbReference>
<keyword evidence="2 5" id="KW-0560">Oxidoreductase</keyword>
<reference evidence="8 9" key="1">
    <citation type="journal article" date="2015" name="Genome Announc.">
        <title>Expanding the biotechnology potential of lactobacilli through comparative genomics of 213 strains and associated genera.</title>
        <authorList>
            <person name="Sun Z."/>
            <person name="Harris H.M."/>
            <person name="McCann A."/>
            <person name="Guo C."/>
            <person name="Argimon S."/>
            <person name="Zhang W."/>
            <person name="Yang X."/>
            <person name="Jeffery I.B."/>
            <person name="Cooney J.C."/>
            <person name="Kagawa T.F."/>
            <person name="Liu W."/>
            <person name="Song Y."/>
            <person name="Salvetti E."/>
            <person name="Wrobel A."/>
            <person name="Rasinkangas P."/>
            <person name="Parkhill J."/>
            <person name="Rea M.C."/>
            <person name="O'Sullivan O."/>
            <person name="Ritari J."/>
            <person name="Douillard F.P."/>
            <person name="Paul Ross R."/>
            <person name="Yang R."/>
            <person name="Briner A.E."/>
            <person name="Felis G.E."/>
            <person name="de Vos W.M."/>
            <person name="Barrangou R."/>
            <person name="Klaenhammer T.R."/>
            <person name="Caufield P.W."/>
            <person name="Cui Y."/>
            <person name="Zhang H."/>
            <person name="O'Toole P.W."/>
        </authorList>
    </citation>
    <scope>NUCLEOTIDE SEQUENCE [LARGE SCALE GENOMIC DNA]</scope>
    <source>
        <strain evidence="8 9">DSM 20314</strain>
    </source>
</reference>
<dbReference type="SUPFAM" id="SSF56327">
    <property type="entry name" value="LDH C-terminal domain-like"/>
    <property type="match status" value="1"/>
</dbReference>
<evidence type="ECO:0000256" key="3">
    <source>
        <dbReference type="PIRSR" id="PIRSR000102-1"/>
    </source>
</evidence>
<evidence type="ECO:0000256" key="5">
    <source>
        <dbReference type="RuleBase" id="RU003369"/>
    </source>
</evidence>
<dbReference type="Proteomes" id="UP000051020">
    <property type="component" value="Unassembled WGS sequence"/>
</dbReference>
<evidence type="ECO:0000259" key="6">
    <source>
        <dbReference type="Pfam" id="PF00056"/>
    </source>
</evidence>
<dbReference type="CDD" id="cd05291">
    <property type="entry name" value="HicDH_like"/>
    <property type="match status" value="1"/>
</dbReference>
<evidence type="ECO:0000256" key="2">
    <source>
        <dbReference type="ARBA" id="ARBA00023002"/>
    </source>
</evidence>
<protein>
    <submittedName>
        <fullName evidence="8">L-2-hydroxyisocaproate dehydrogenase</fullName>
    </submittedName>
</protein>
<accession>A0A837R601</accession>
<feature type="binding site" evidence="4">
    <location>
        <position position="45"/>
    </location>
    <ligand>
        <name>NAD(+)</name>
        <dbReference type="ChEBI" id="CHEBI:57540"/>
    </ligand>
</feature>
<dbReference type="InterPro" id="IPR001557">
    <property type="entry name" value="L-lactate/malate_DH"/>
</dbReference>
<dbReference type="Pfam" id="PF00056">
    <property type="entry name" value="Ldh_1_N"/>
    <property type="match status" value="1"/>
</dbReference>
<feature type="binding site" evidence="4">
    <location>
        <begin position="132"/>
        <end position="134"/>
    </location>
    <ligand>
        <name>NAD(+)</name>
        <dbReference type="ChEBI" id="CHEBI:57540"/>
    </ligand>
</feature>
<keyword evidence="4" id="KW-0520">NAD</keyword>
<dbReference type="InterPro" id="IPR018177">
    <property type="entry name" value="L-lactate_DH_AS"/>
</dbReference>
<feature type="active site" description="Proton acceptor" evidence="3">
    <location>
        <position position="189"/>
    </location>
</feature>
<dbReference type="GO" id="GO:0004459">
    <property type="term" value="F:L-lactate dehydrogenase (NAD+) activity"/>
    <property type="evidence" value="ECO:0007669"/>
    <property type="project" value="InterPro"/>
</dbReference>
<dbReference type="EMBL" id="AZCU01000021">
    <property type="protein sequence ID" value="KRK22745.1"/>
    <property type="molecule type" value="Genomic_DNA"/>
</dbReference>
<dbReference type="PROSITE" id="PS00064">
    <property type="entry name" value="L_LDH"/>
    <property type="match status" value="1"/>
</dbReference>
<organism evidence="8 9">
    <name type="scientific">Lactiplantibacillus pentosus DSM 20314</name>
    <dbReference type="NCBI Taxonomy" id="1423791"/>
    <lineage>
        <taxon>Bacteria</taxon>
        <taxon>Bacillati</taxon>
        <taxon>Bacillota</taxon>
        <taxon>Bacilli</taxon>
        <taxon>Lactobacillales</taxon>
        <taxon>Lactobacillaceae</taxon>
        <taxon>Lactiplantibacillus</taxon>
    </lineage>
</organism>
<dbReference type="Gene3D" id="3.90.110.10">
    <property type="entry name" value="Lactate dehydrogenase/glycoside hydrolase, family 4, C-terminal"/>
    <property type="match status" value="1"/>
</dbReference>
<dbReference type="InterPro" id="IPR001236">
    <property type="entry name" value="Lactate/malate_DH_N"/>
</dbReference>
<dbReference type="InterPro" id="IPR015955">
    <property type="entry name" value="Lactate_DH/Glyco_Ohase_4_C"/>
</dbReference>
<dbReference type="Pfam" id="PF02866">
    <property type="entry name" value="Ldh_1_C"/>
    <property type="match status" value="1"/>
</dbReference>
<dbReference type="Gene3D" id="3.40.50.720">
    <property type="entry name" value="NAD(P)-binding Rossmann-like Domain"/>
    <property type="match status" value="1"/>
</dbReference>
<comment type="caution">
    <text evidence="8">The sequence shown here is derived from an EMBL/GenBank/DDBJ whole genome shotgun (WGS) entry which is preliminary data.</text>
</comment>
<dbReference type="InterPro" id="IPR036291">
    <property type="entry name" value="NAD(P)-bd_dom_sf"/>
</dbReference>
<evidence type="ECO:0000256" key="4">
    <source>
        <dbReference type="PIRSR" id="PIRSR000102-3"/>
    </source>
</evidence>
<evidence type="ECO:0000259" key="7">
    <source>
        <dbReference type="Pfam" id="PF02866"/>
    </source>
</evidence>
<feature type="domain" description="Lactate/malate dehydrogenase C-terminal" evidence="7">
    <location>
        <begin position="159"/>
        <end position="313"/>
    </location>
</feature>
<feature type="binding site" evidence="4">
    <location>
        <begin position="20"/>
        <end position="25"/>
    </location>
    <ligand>
        <name>NAD(+)</name>
        <dbReference type="ChEBI" id="CHEBI:57540"/>
    </ligand>
</feature>
<dbReference type="PANTHER" id="PTHR43128">
    <property type="entry name" value="L-2-HYDROXYCARBOXYLATE DEHYDROGENASE (NAD(P)(+))"/>
    <property type="match status" value="1"/>
</dbReference>
<proteinExistence type="inferred from homology"/>
<dbReference type="InterPro" id="IPR022383">
    <property type="entry name" value="Lactate/malate_DH_C"/>
</dbReference>
<sequence length="319" mass="34830">MNDKLLKERLIMSRKIAIIGMGHVGSTAAHYIVANGFADDLVLIDTNTSKVESDALDFQDAMPNLPYHTNIIVNDYSSLVDTDVIISAIGNIKLQDSPTNDRFLELPFTSTQVKDVATKIKASGFHGIMVVITNPVDVITSIYQAVTGLPKNHVIGTGTLLDSARMKRAVGHALNLDSRSVDGYNLGEHGNSQFTAWSTVRVLGHPITELAAKRGLDLDQLDAESREGGFKVFHGKKYTSYGVATAAVRLANTVLNDALTELPVSNFREEYGVYLSYPAVVGRDGVVEQVQLDLTDEELQKLQVSADYIKTKYAESQDN</sequence>
<dbReference type="SUPFAM" id="SSF51735">
    <property type="entry name" value="NAD(P)-binding Rossmann-fold domains"/>
    <property type="match status" value="1"/>
</dbReference>
<evidence type="ECO:0000313" key="8">
    <source>
        <dbReference type="EMBL" id="KRK22745.1"/>
    </source>
</evidence>
<evidence type="ECO:0000313" key="9">
    <source>
        <dbReference type="Proteomes" id="UP000051020"/>
    </source>
</evidence>
<feature type="domain" description="Lactate/malate dehydrogenase N-terminal" evidence="6">
    <location>
        <begin position="15"/>
        <end position="156"/>
    </location>
</feature>
<dbReference type="AlphaFoldDB" id="A0A837R601"/>
<name>A0A837R601_LACPE</name>
<dbReference type="PRINTS" id="PR00086">
    <property type="entry name" value="LLDHDRGNASE"/>
</dbReference>
<gene>
    <name evidence="8" type="ORF">FD24_GL001725</name>
</gene>
<comment type="similarity">
    <text evidence="1">Belongs to the LDH/MDH superfamily. LDH family.</text>
</comment>